<proteinExistence type="predicted"/>
<keyword evidence="3" id="KW-1185">Reference proteome</keyword>
<feature type="coiled-coil region" evidence="1">
    <location>
        <begin position="134"/>
        <end position="161"/>
    </location>
</feature>
<reference evidence="2 3" key="1">
    <citation type="journal article" date="2022" name="Front. Cell. Infect. Microbiol.">
        <title>The Genomes of Two Strains of Taenia crassiceps the Animal Model for the Study of Human Cysticercosis.</title>
        <authorList>
            <person name="Bobes R.J."/>
            <person name="Estrada K."/>
            <person name="Rios-Valencia D.G."/>
            <person name="Calderon-Gallegos A."/>
            <person name="de la Torre P."/>
            <person name="Carrero J.C."/>
            <person name="Sanchez-Flores A."/>
            <person name="Laclette J.P."/>
        </authorList>
    </citation>
    <scope>NUCLEOTIDE SEQUENCE [LARGE SCALE GENOMIC DNA]</scope>
    <source>
        <strain evidence="2">WFUcys</strain>
    </source>
</reference>
<keyword evidence="1" id="KW-0175">Coiled coil</keyword>
<comment type="caution">
    <text evidence="2">The sequence shown here is derived from an EMBL/GenBank/DDBJ whole genome shotgun (WGS) entry which is preliminary data.</text>
</comment>
<evidence type="ECO:0000256" key="1">
    <source>
        <dbReference type="SAM" id="Coils"/>
    </source>
</evidence>
<organism evidence="2 3">
    <name type="scientific">Taenia crassiceps</name>
    <dbReference type="NCBI Taxonomy" id="6207"/>
    <lineage>
        <taxon>Eukaryota</taxon>
        <taxon>Metazoa</taxon>
        <taxon>Spiralia</taxon>
        <taxon>Lophotrochozoa</taxon>
        <taxon>Platyhelminthes</taxon>
        <taxon>Cestoda</taxon>
        <taxon>Eucestoda</taxon>
        <taxon>Cyclophyllidea</taxon>
        <taxon>Taeniidae</taxon>
        <taxon>Taenia</taxon>
    </lineage>
</organism>
<gene>
    <name evidence="2" type="ORF">TcWFU_001801</name>
</gene>
<dbReference type="Proteomes" id="UP001651158">
    <property type="component" value="Unassembled WGS sequence"/>
</dbReference>
<dbReference type="EMBL" id="JAKROA010000004">
    <property type="protein sequence ID" value="KAL5107396.1"/>
    <property type="molecule type" value="Genomic_DNA"/>
</dbReference>
<evidence type="ECO:0000313" key="3">
    <source>
        <dbReference type="Proteomes" id="UP001651158"/>
    </source>
</evidence>
<evidence type="ECO:0000313" key="2">
    <source>
        <dbReference type="EMBL" id="KAL5107396.1"/>
    </source>
</evidence>
<sequence>MGGKEGAELDPVEGCVKTLPEEGTDNLEAGHDCLESKGTEKKGSSCQLSDPYIRGFLDSMWNAPILEPYPCGSDGEMIFENLRTMLKAPPRSIIDYMGYVPNSVIRKVIGVWLAEYAEMLIRRKAEVYAKSEGLKLKAKEYHAIEEEAARVEKENKRKMQRKKSRRYTATISLDDRLKTPAAEDMWLLDGTAVEEFIMGEEEHTASKEDVQRLKKIRHEATQEVFDQSALHKGKFLCCLLL</sequence>
<protein>
    <submittedName>
        <fullName evidence="2">Uncharacterized protein</fullName>
    </submittedName>
</protein>
<accession>A0ABR4QCY6</accession>
<name>A0ABR4QCY6_9CEST</name>